<protein>
    <submittedName>
        <fullName evidence="2">Uncharacterized protein</fullName>
    </submittedName>
</protein>
<feature type="transmembrane region" description="Helical" evidence="1">
    <location>
        <begin position="62"/>
        <end position="81"/>
    </location>
</feature>
<gene>
    <name evidence="2" type="ORF">K933_10360</name>
</gene>
<keyword evidence="1" id="KW-0812">Transmembrane</keyword>
<dbReference type="AlphaFoldDB" id="V4GSX6"/>
<dbReference type="Proteomes" id="UP000017840">
    <property type="component" value="Unassembled WGS sequence"/>
</dbReference>
<dbReference type="EMBL" id="ASGZ01000033">
    <property type="protein sequence ID" value="ESP88206.1"/>
    <property type="molecule type" value="Genomic_DNA"/>
</dbReference>
<name>V4GSX6_9EURY</name>
<feature type="transmembrane region" description="Helical" evidence="1">
    <location>
        <begin position="31"/>
        <end position="50"/>
    </location>
</feature>
<proteinExistence type="predicted"/>
<evidence type="ECO:0000313" key="2">
    <source>
        <dbReference type="EMBL" id="ESP88206.1"/>
    </source>
</evidence>
<keyword evidence="1" id="KW-0472">Membrane</keyword>
<dbReference type="eggNOG" id="arCOG13966">
    <property type="taxonomic scope" value="Archaea"/>
</dbReference>
<evidence type="ECO:0000256" key="1">
    <source>
        <dbReference type="SAM" id="Phobius"/>
    </source>
</evidence>
<organism evidence="2 3">
    <name type="scientific">Candidatus Halobonum tyrrellensis G22</name>
    <dbReference type="NCBI Taxonomy" id="1324957"/>
    <lineage>
        <taxon>Archaea</taxon>
        <taxon>Methanobacteriati</taxon>
        <taxon>Methanobacteriota</taxon>
        <taxon>Stenosarchaea group</taxon>
        <taxon>Halobacteria</taxon>
        <taxon>Halobacteriales</taxon>
        <taxon>Haloferacaceae</taxon>
        <taxon>Candidatus Halobonum</taxon>
    </lineage>
</organism>
<sequence length="125" mass="13387">MLAVFVVGFAASVWRDDPAVGPELLVPTINGLFAVVLFQFTVGNVWGYAVEYRNAGGRWSDLPFLAPFVAAAAWGLFAFVVTESPGAAAWSAFWGFVVVAAVTALVVQLLLGYRESESESSQPTR</sequence>
<accession>V4GSX6</accession>
<dbReference type="OrthoDB" id="307153at2157"/>
<keyword evidence="1" id="KW-1133">Transmembrane helix</keyword>
<comment type="caution">
    <text evidence="2">The sequence shown here is derived from an EMBL/GenBank/DDBJ whole genome shotgun (WGS) entry which is preliminary data.</text>
</comment>
<keyword evidence="3" id="KW-1185">Reference proteome</keyword>
<evidence type="ECO:0000313" key="3">
    <source>
        <dbReference type="Proteomes" id="UP000017840"/>
    </source>
</evidence>
<reference evidence="2 3" key="1">
    <citation type="journal article" date="2013" name="Genome Announc.">
        <title>Draft Genome Sequence of 'Candidatus Halobonum tyrrellensis' Strain G22, Isolated from the Hypersaline Waters of Lake Tyrrell, Australia.</title>
        <authorList>
            <person name="Ugalde J.A."/>
            <person name="Narasingarao P."/>
            <person name="Kuo S."/>
            <person name="Podell S."/>
            <person name="Allen E.E."/>
        </authorList>
    </citation>
    <scope>NUCLEOTIDE SEQUENCE [LARGE SCALE GENOMIC DNA]</scope>
    <source>
        <strain evidence="2 3">G22</strain>
    </source>
</reference>
<feature type="transmembrane region" description="Helical" evidence="1">
    <location>
        <begin position="87"/>
        <end position="111"/>
    </location>
</feature>